<gene>
    <name evidence="4" type="ORF">SAMN04487977_11046</name>
</gene>
<dbReference type="PANTHER" id="PTHR47396:SF1">
    <property type="entry name" value="ATP-DEPENDENT HELICASE IRC3-RELATED"/>
    <property type="match status" value="1"/>
</dbReference>
<organism evidence="4 5">
    <name type="scientific">Treponema bryantii</name>
    <dbReference type="NCBI Taxonomy" id="163"/>
    <lineage>
        <taxon>Bacteria</taxon>
        <taxon>Pseudomonadati</taxon>
        <taxon>Spirochaetota</taxon>
        <taxon>Spirochaetia</taxon>
        <taxon>Spirochaetales</taxon>
        <taxon>Treponemataceae</taxon>
        <taxon>Treponema</taxon>
    </lineage>
</organism>
<proteinExistence type="predicted"/>
<protein>
    <submittedName>
        <fullName evidence="4">PLD-like domain-containing protein</fullName>
    </submittedName>
</protein>
<dbReference type="InterPro" id="IPR050742">
    <property type="entry name" value="Helicase_Restrict-Modif_Enz"/>
</dbReference>
<dbReference type="OrthoDB" id="9802848at2"/>
<dbReference type="PROSITE" id="PS51194">
    <property type="entry name" value="HELICASE_CTER"/>
    <property type="match status" value="1"/>
</dbReference>
<dbReference type="InterPro" id="IPR001650">
    <property type="entry name" value="Helicase_C-like"/>
</dbReference>
<feature type="domain" description="Helicase ATP-binding" evidence="2">
    <location>
        <begin position="285"/>
        <end position="435"/>
    </location>
</feature>
<dbReference type="CDD" id="cd18032">
    <property type="entry name" value="DEXHc_RE_I_III_res"/>
    <property type="match status" value="1"/>
</dbReference>
<dbReference type="Pfam" id="PF26350">
    <property type="entry name" value="DUF8090"/>
    <property type="match status" value="1"/>
</dbReference>
<dbReference type="Gene3D" id="3.30.870.10">
    <property type="entry name" value="Endonuclease Chain A"/>
    <property type="match status" value="1"/>
</dbReference>
<reference evidence="4 5" key="1">
    <citation type="submission" date="2016-10" db="EMBL/GenBank/DDBJ databases">
        <authorList>
            <person name="de Groot N.N."/>
        </authorList>
    </citation>
    <scope>NUCLEOTIDE SEQUENCE [LARGE SCALE GENOMIC DNA]</scope>
    <source>
        <strain evidence="4 5">B25</strain>
    </source>
</reference>
<dbReference type="PROSITE" id="PS51192">
    <property type="entry name" value="HELICASE_ATP_BIND_1"/>
    <property type="match status" value="1"/>
</dbReference>
<dbReference type="CDD" id="cd18799">
    <property type="entry name" value="SF2_C_EcoAI-like"/>
    <property type="match status" value="1"/>
</dbReference>
<sequence>MTSLDSAQLLQSLQTGFISKTHHSISELAPSLLINDYHREKKILTSLLEELSNCKSFDFSVAFINNEGLAAIKQKLDELALYSVAHRENPIKGRILTTNYLNFTQPSALRELMQFPNIEIRAYTKGGFHPKGYIFEHSNYYSIIIGSANLTASALTMNQEWSVKFLSCTDGQIVFSVREEFEEVWKQANEVNEEWLKKYSNKYEEKKLTLKLVNKQIKELRKQEKELQKDEDKNPIVPAFREELEETQFEQFTEFTTEIEIEEDDVEMEIVPNSMQEEALVALHNLREENQNRALLIAATGTGKTYLSIFDVKQEKPRKVLYVAHRDMILDKSEKSFKNIFPNIKTGFLNGSQKDIDADYLFASVFTLAKEDTLKSFEKNEFDYIIVDEVHHAGAESYKKVIDYFTPKFLLGLTATPERTDGFDIFSMFHNNIAYEIRLQKAMEEELLCPFHYYGLSDLTVDGEVIDDNSDFSKLICEERIKHIERTINLYRNFAYPVKGLIFCSRIDEAKELSAKLNNDGYYTKYLTGDNSDAERERVIQELESDDNPLQYIISVDIFNEGVDIPSVNQVVMLRPTQSAIIFVQQLGRGLRKYKGKSYVSVIDFIGNYENNFFIPIALYGDNSYNKDNLRKVMNTGSSGLPGTSTVQINEIARQKIYQAINDTNFTQLKLLKEEFNKLKMRLAKIPTMMDFVNNGFIDPHLFIDYAGSYYEFLKKMDREYTDLEPKHRTSLQFISLEFSHGFRMHELLLLKLLVENNTVTLEQFSNELSQRKVVFKGSVKQILKVLSKEYYRQEDQKKYGEISYVSYDNAKKTFSKTESFNSMLQNNLYKEHLLDLLEYGINKATIKENEVYGDDGLVYYRKYSRKDVFKIMNFDKDQNPQNVGGYIIQEVEGRKKCPVFVTYEKAEDISSSTKYKDYFINNTRFNWMSKNKRYLNSPDVEAILNQETNNIQIELFIKKDDNEGTDFYYIGKMKTDYESKEQTQIPNEKGQMLPVVNLQFDIEPSVPQNLYSYLEA</sequence>
<dbReference type="InterPro" id="IPR027417">
    <property type="entry name" value="P-loop_NTPase"/>
</dbReference>
<dbReference type="SUPFAM" id="SSF52540">
    <property type="entry name" value="P-loop containing nucleoside triphosphate hydrolases"/>
    <property type="match status" value="1"/>
</dbReference>
<dbReference type="RefSeq" id="WP_074644998.1">
    <property type="nucleotide sequence ID" value="NZ_FOFU01000010.1"/>
</dbReference>
<name>A0A1H9INI7_9SPIR</name>
<dbReference type="Pfam" id="PF04851">
    <property type="entry name" value="ResIII"/>
    <property type="match status" value="1"/>
</dbReference>
<dbReference type="Proteomes" id="UP000182360">
    <property type="component" value="Unassembled WGS sequence"/>
</dbReference>
<dbReference type="SMART" id="SM00490">
    <property type="entry name" value="HELICc"/>
    <property type="match status" value="1"/>
</dbReference>
<dbReference type="CDD" id="cd09204">
    <property type="entry name" value="PLDc_N_DEXD_b2"/>
    <property type="match status" value="1"/>
</dbReference>
<dbReference type="InterPro" id="IPR006935">
    <property type="entry name" value="Helicase/UvrB_N"/>
</dbReference>
<dbReference type="Gene3D" id="3.40.50.300">
    <property type="entry name" value="P-loop containing nucleotide triphosphate hydrolases"/>
    <property type="match status" value="2"/>
</dbReference>
<dbReference type="Pfam" id="PF13091">
    <property type="entry name" value="PLDc_2"/>
    <property type="match status" value="1"/>
</dbReference>
<dbReference type="GO" id="GO:0005524">
    <property type="term" value="F:ATP binding"/>
    <property type="evidence" value="ECO:0007669"/>
    <property type="project" value="InterPro"/>
</dbReference>
<feature type="coiled-coil region" evidence="1">
    <location>
        <begin position="196"/>
        <end position="233"/>
    </location>
</feature>
<dbReference type="GO" id="GO:0003677">
    <property type="term" value="F:DNA binding"/>
    <property type="evidence" value="ECO:0007669"/>
    <property type="project" value="InterPro"/>
</dbReference>
<dbReference type="Pfam" id="PF11907">
    <property type="entry name" value="DUF3427"/>
    <property type="match status" value="1"/>
</dbReference>
<dbReference type="GO" id="GO:0016787">
    <property type="term" value="F:hydrolase activity"/>
    <property type="evidence" value="ECO:0007669"/>
    <property type="project" value="InterPro"/>
</dbReference>
<evidence type="ECO:0000259" key="3">
    <source>
        <dbReference type="PROSITE" id="PS51194"/>
    </source>
</evidence>
<evidence type="ECO:0000313" key="5">
    <source>
        <dbReference type="Proteomes" id="UP000182360"/>
    </source>
</evidence>
<evidence type="ECO:0000256" key="1">
    <source>
        <dbReference type="SAM" id="Coils"/>
    </source>
</evidence>
<dbReference type="InterPro" id="IPR058403">
    <property type="entry name" value="DUF8090"/>
</dbReference>
<keyword evidence="5" id="KW-1185">Reference proteome</keyword>
<dbReference type="InterPro" id="IPR014001">
    <property type="entry name" value="Helicase_ATP-bd"/>
</dbReference>
<feature type="domain" description="Helicase C-terminal" evidence="3">
    <location>
        <begin position="489"/>
        <end position="653"/>
    </location>
</feature>
<dbReference type="EMBL" id="FOFU01000010">
    <property type="protein sequence ID" value="SEQ76183.1"/>
    <property type="molecule type" value="Genomic_DNA"/>
</dbReference>
<dbReference type="InterPro" id="IPR021835">
    <property type="entry name" value="DUF3427"/>
</dbReference>
<dbReference type="AlphaFoldDB" id="A0A1H9INI7"/>
<dbReference type="InterPro" id="IPR025202">
    <property type="entry name" value="PLD-like_dom"/>
</dbReference>
<dbReference type="SUPFAM" id="SSF56024">
    <property type="entry name" value="Phospholipase D/nuclease"/>
    <property type="match status" value="1"/>
</dbReference>
<dbReference type="SMART" id="SM00487">
    <property type="entry name" value="DEXDc"/>
    <property type="match status" value="1"/>
</dbReference>
<dbReference type="PANTHER" id="PTHR47396">
    <property type="entry name" value="TYPE I RESTRICTION ENZYME ECOKI R PROTEIN"/>
    <property type="match status" value="1"/>
</dbReference>
<dbReference type="GO" id="GO:0005829">
    <property type="term" value="C:cytosol"/>
    <property type="evidence" value="ECO:0007669"/>
    <property type="project" value="TreeGrafter"/>
</dbReference>
<evidence type="ECO:0000313" key="4">
    <source>
        <dbReference type="EMBL" id="SEQ76183.1"/>
    </source>
</evidence>
<dbReference type="Pfam" id="PF00271">
    <property type="entry name" value="Helicase_C"/>
    <property type="match status" value="1"/>
</dbReference>
<keyword evidence="1" id="KW-0175">Coiled coil</keyword>
<accession>A0A1H9INI7</accession>
<evidence type="ECO:0000259" key="2">
    <source>
        <dbReference type="PROSITE" id="PS51192"/>
    </source>
</evidence>